<feature type="domain" description="Ig-like" evidence="1">
    <location>
        <begin position="172"/>
        <end position="231"/>
    </location>
</feature>
<proteinExistence type="predicted"/>
<evidence type="ECO:0000313" key="2">
    <source>
        <dbReference type="EnsemblMetazoa" id="tetur08g01110.1"/>
    </source>
</evidence>
<dbReference type="Pfam" id="PF07686">
    <property type="entry name" value="V-set"/>
    <property type="match status" value="1"/>
</dbReference>
<dbReference type="SMART" id="SM00408">
    <property type="entry name" value="IGc2"/>
    <property type="match status" value="2"/>
</dbReference>
<evidence type="ECO:0000259" key="1">
    <source>
        <dbReference type="PROSITE" id="PS50835"/>
    </source>
</evidence>
<dbReference type="Proteomes" id="UP000015104">
    <property type="component" value="Unassembled WGS sequence"/>
</dbReference>
<dbReference type="InterPro" id="IPR013783">
    <property type="entry name" value="Ig-like_fold"/>
</dbReference>
<dbReference type="EMBL" id="CAEY01001941">
    <property type="status" value="NOT_ANNOTATED_CDS"/>
    <property type="molecule type" value="Genomic_DNA"/>
</dbReference>
<dbReference type="STRING" id="32264.T1KAN8"/>
<dbReference type="EnsemblMetazoa" id="tetur08g01110.1">
    <property type="protein sequence ID" value="tetur08g01110.1"/>
    <property type="gene ID" value="tetur08g01110"/>
</dbReference>
<name>T1KAN8_TETUR</name>
<dbReference type="AlphaFoldDB" id="T1KAN8"/>
<organism evidence="2 3">
    <name type="scientific">Tetranychus urticae</name>
    <name type="common">Two-spotted spider mite</name>
    <dbReference type="NCBI Taxonomy" id="32264"/>
    <lineage>
        <taxon>Eukaryota</taxon>
        <taxon>Metazoa</taxon>
        <taxon>Ecdysozoa</taxon>
        <taxon>Arthropoda</taxon>
        <taxon>Chelicerata</taxon>
        <taxon>Arachnida</taxon>
        <taxon>Acari</taxon>
        <taxon>Acariformes</taxon>
        <taxon>Trombidiformes</taxon>
        <taxon>Prostigmata</taxon>
        <taxon>Eleutherengona</taxon>
        <taxon>Raphignathae</taxon>
        <taxon>Tetranychoidea</taxon>
        <taxon>Tetranychidae</taxon>
        <taxon>Tetranychus</taxon>
    </lineage>
</organism>
<sequence length="269" mass="30095">MLLCPHETPLTIGIILFQFQTIFTFSFDSSSSSSAASEIPPYLVLQDRSKIEPYFDNTTNKNITTSAGKSVFLPCRVHHIGDRTVSWIRRRDLNVLTVGKYTYTPDQRFQAVHMENSDDWSLQIGYTSKSDAGIYECQVSTSPPKSLFVSLNVVVSQAKIIGSPTIYFNSDSTLNLTCLVDGAPGPPDFIFWYHNGEVINYNSPRKIKVQLEKRAQAISVLTINKATPSDSELVALPFVFPLGYVLSKTFNQFDDNQSQFNGKILIKSV</sequence>
<dbReference type="GO" id="GO:0032589">
    <property type="term" value="C:neuron projection membrane"/>
    <property type="evidence" value="ECO:0007669"/>
    <property type="project" value="TreeGrafter"/>
</dbReference>
<dbReference type="InterPro" id="IPR007110">
    <property type="entry name" value="Ig-like_dom"/>
</dbReference>
<dbReference type="eggNOG" id="KOG3510">
    <property type="taxonomic scope" value="Eukaryota"/>
</dbReference>
<keyword evidence="3" id="KW-1185">Reference proteome</keyword>
<dbReference type="Gene3D" id="2.60.40.10">
    <property type="entry name" value="Immunoglobulins"/>
    <property type="match status" value="2"/>
</dbReference>
<dbReference type="InterPro" id="IPR013106">
    <property type="entry name" value="Ig_V-set"/>
</dbReference>
<dbReference type="Pfam" id="PF13927">
    <property type="entry name" value="Ig_3"/>
    <property type="match status" value="1"/>
</dbReference>
<protein>
    <recommendedName>
        <fullName evidence="1">Ig-like domain-containing protein</fullName>
    </recommendedName>
</protein>
<dbReference type="InterPro" id="IPR003599">
    <property type="entry name" value="Ig_sub"/>
</dbReference>
<dbReference type="HOGENOM" id="CLU_1035581_0_0_1"/>
<dbReference type="InterPro" id="IPR003598">
    <property type="entry name" value="Ig_sub2"/>
</dbReference>
<dbReference type="PROSITE" id="PS50835">
    <property type="entry name" value="IG_LIKE"/>
    <property type="match status" value="2"/>
</dbReference>
<reference evidence="2" key="2">
    <citation type="submission" date="2015-06" db="UniProtKB">
        <authorList>
            <consortium name="EnsemblMetazoa"/>
        </authorList>
    </citation>
    <scope>IDENTIFICATION</scope>
</reference>
<dbReference type="InterPro" id="IPR036179">
    <property type="entry name" value="Ig-like_dom_sf"/>
</dbReference>
<dbReference type="GO" id="GO:0050808">
    <property type="term" value="P:synapse organization"/>
    <property type="evidence" value="ECO:0007669"/>
    <property type="project" value="TreeGrafter"/>
</dbReference>
<accession>T1KAN8</accession>
<feature type="domain" description="Ig-like" evidence="1">
    <location>
        <begin position="53"/>
        <end position="150"/>
    </location>
</feature>
<dbReference type="PANTHER" id="PTHR23279">
    <property type="entry name" value="DEFECTIVE PROBOSCIS EXTENSION RESPONSE DPR -RELATED"/>
    <property type="match status" value="1"/>
</dbReference>
<dbReference type="SMART" id="SM00409">
    <property type="entry name" value="IG"/>
    <property type="match status" value="2"/>
</dbReference>
<dbReference type="SUPFAM" id="SSF48726">
    <property type="entry name" value="Immunoglobulin"/>
    <property type="match status" value="2"/>
</dbReference>
<evidence type="ECO:0000313" key="3">
    <source>
        <dbReference type="Proteomes" id="UP000015104"/>
    </source>
</evidence>
<dbReference type="PANTHER" id="PTHR23279:SF36">
    <property type="entry name" value="DEFECTIVE PROBOSCIS EXTENSION RESPONSE 9, ISOFORM A"/>
    <property type="match status" value="1"/>
</dbReference>
<dbReference type="FunFam" id="2.60.40.10:FF:000129">
    <property type="entry name" value="CLUMA_CG018772, isoform A"/>
    <property type="match status" value="1"/>
</dbReference>
<dbReference type="InterPro" id="IPR037448">
    <property type="entry name" value="Zig-8"/>
</dbReference>
<reference evidence="3" key="1">
    <citation type="submission" date="2011-08" db="EMBL/GenBank/DDBJ databases">
        <authorList>
            <person name="Rombauts S."/>
        </authorList>
    </citation>
    <scope>NUCLEOTIDE SEQUENCE</scope>
    <source>
        <strain evidence="3">London</strain>
    </source>
</reference>